<sequence>MDRQALEPPVTALEDDKGSGTGTESSARNNRDPPSELRTPVVQELERRGDQARPEPRTGADGFFSYTSRLLNLGAG</sequence>
<evidence type="ECO:0000256" key="1">
    <source>
        <dbReference type="SAM" id="MobiDB-lite"/>
    </source>
</evidence>
<accession>A0A8X6GQK8</accession>
<gene>
    <name evidence="2" type="ORF">TNCT_318931</name>
</gene>
<name>A0A8X6GQK8_TRICU</name>
<reference evidence="2" key="1">
    <citation type="submission" date="2020-07" db="EMBL/GenBank/DDBJ databases">
        <title>Multicomponent nature underlies the extraordinary mechanical properties of spider dragline silk.</title>
        <authorList>
            <person name="Kono N."/>
            <person name="Nakamura H."/>
            <person name="Mori M."/>
            <person name="Yoshida Y."/>
            <person name="Ohtoshi R."/>
            <person name="Malay A.D."/>
            <person name="Moran D.A.P."/>
            <person name="Tomita M."/>
            <person name="Numata K."/>
            <person name="Arakawa K."/>
        </authorList>
    </citation>
    <scope>NUCLEOTIDE SEQUENCE</scope>
</reference>
<evidence type="ECO:0000313" key="3">
    <source>
        <dbReference type="Proteomes" id="UP000887116"/>
    </source>
</evidence>
<feature type="compositionally biased region" description="Basic and acidic residues" evidence="1">
    <location>
        <begin position="44"/>
        <end position="58"/>
    </location>
</feature>
<dbReference type="AlphaFoldDB" id="A0A8X6GQK8"/>
<dbReference type="EMBL" id="BMAO01036232">
    <property type="protein sequence ID" value="GFR09077.1"/>
    <property type="molecule type" value="Genomic_DNA"/>
</dbReference>
<keyword evidence="3" id="KW-1185">Reference proteome</keyword>
<organism evidence="2 3">
    <name type="scientific">Trichonephila clavata</name>
    <name type="common">Joro spider</name>
    <name type="synonym">Nephila clavata</name>
    <dbReference type="NCBI Taxonomy" id="2740835"/>
    <lineage>
        <taxon>Eukaryota</taxon>
        <taxon>Metazoa</taxon>
        <taxon>Ecdysozoa</taxon>
        <taxon>Arthropoda</taxon>
        <taxon>Chelicerata</taxon>
        <taxon>Arachnida</taxon>
        <taxon>Araneae</taxon>
        <taxon>Araneomorphae</taxon>
        <taxon>Entelegynae</taxon>
        <taxon>Araneoidea</taxon>
        <taxon>Nephilidae</taxon>
        <taxon>Trichonephila</taxon>
    </lineage>
</organism>
<protein>
    <submittedName>
        <fullName evidence="2">Uncharacterized protein</fullName>
    </submittedName>
</protein>
<dbReference type="Proteomes" id="UP000887116">
    <property type="component" value="Unassembled WGS sequence"/>
</dbReference>
<proteinExistence type="predicted"/>
<comment type="caution">
    <text evidence="2">The sequence shown here is derived from an EMBL/GenBank/DDBJ whole genome shotgun (WGS) entry which is preliminary data.</text>
</comment>
<evidence type="ECO:0000313" key="2">
    <source>
        <dbReference type="EMBL" id="GFR09077.1"/>
    </source>
</evidence>
<feature type="region of interest" description="Disordered" evidence="1">
    <location>
        <begin position="1"/>
        <end position="63"/>
    </location>
</feature>